<organism evidence="2 3">
    <name type="scientific">Mycolicibacterium hippocampi</name>
    <dbReference type="NCBI Taxonomy" id="659824"/>
    <lineage>
        <taxon>Bacteria</taxon>
        <taxon>Bacillati</taxon>
        <taxon>Actinomycetota</taxon>
        <taxon>Actinomycetes</taxon>
        <taxon>Mycobacteriales</taxon>
        <taxon>Mycobacteriaceae</taxon>
        <taxon>Mycolicibacterium</taxon>
    </lineage>
</organism>
<comment type="caution">
    <text evidence="2">The sequence shown here is derived from an EMBL/GenBank/DDBJ whole genome shotgun (WGS) entry which is preliminary data.</text>
</comment>
<dbReference type="AlphaFoldDB" id="A0A7I9ZQ08"/>
<reference evidence="2 3" key="1">
    <citation type="journal article" date="2019" name="Emerg. Microbes Infect.">
        <title>Comprehensive subspecies identification of 175 nontuberculous mycobacteria species based on 7547 genomic profiles.</title>
        <authorList>
            <person name="Matsumoto Y."/>
            <person name="Kinjo T."/>
            <person name="Motooka D."/>
            <person name="Nabeya D."/>
            <person name="Jung N."/>
            <person name="Uechi K."/>
            <person name="Horii T."/>
            <person name="Iida T."/>
            <person name="Fujita J."/>
            <person name="Nakamura S."/>
        </authorList>
    </citation>
    <scope>NUCLEOTIDE SEQUENCE [LARGE SCALE GENOMIC DNA]</scope>
    <source>
        <strain evidence="2 3">JCM 30996</strain>
    </source>
</reference>
<protein>
    <recommendedName>
        <fullName evidence="1">CHAT domain-containing protein</fullName>
    </recommendedName>
</protein>
<dbReference type="Proteomes" id="UP000465304">
    <property type="component" value="Unassembled WGS sequence"/>
</dbReference>
<evidence type="ECO:0000259" key="1">
    <source>
        <dbReference type="Pfam" id="PF12770"/>
    </source>
</evidence>
<gene>
    <name evidence="2" type="ORF">MHIP_32700</name>
</gene>
<evidence type="ECO:0000313" key="2">
    <source>
        <dbReference type="EMBL" id="GFH02787.1"/>
    </source>
</evidence>
<evidence type="ECO:0000313" key="3">
    <source>
        <dbReference type="Proteomes" id="UP000465304"/>
    </source>
</evidence>
<keyword evidence="3" id="KW-1185">Reference proteome</keyword>
<dbReference type="InterPro" id="IPR024983">
    <property type="entry name" value="CHAT_dom"/>
</dbReference>
<accession>A0A7I9ZQ08</accession>
<name>A0A7I9ZQ08_9MYCO</name>
<dbReference type="RefSeq" id="WP_163890011.1">
    <property type="nucleotide sequence ID" value="NZ_BLLB01000002.1"/>
</dbReference>
<dbReference type="EMBL" id="BLLB01000002">
    <property type="protein sequence ID" value="GFH02787.1"/>
    <property type="molecule type" value="Genomic_DNA"/>
</dbReference>
<sequence>MPDEIVTAFEAGKRRAGNASVFEAPPAHERGKQMVREAREPQDYLAAAEQLGFAYQIAGNYGFTGEQFDILDVMGSIYARYPSMDGDAASVEASKWMRRAGRGFVDIGEMGSAAIPFTNAAVALLEKSSITESEFRLIKSLIDLGFEHKQPGSVDWGYSEAALGMYYDRLKSSSTSDRIANLEASKDAYDRAAQIFQTYGETVSVASQSMISRVEMNLYRERLNKKIADALLEHVTELPVAAQRWAPEMPNMIADSIRKNPTSYGYETVPDWLLELTDSSPAEEDADMLRAARDRLLLAVEGDNESDYTARLGCRWQAAEIDVNLLPAGEAYQNMLNLITDYASEFTPEQLIRRGSYVTGMARYVGEQPPVDLLLAIADAFGEISRQRDAKRLEMFLRENPAHMRFVACDLCEHGLWDSAISVIENSRVLLYSTHAQESRECDLPSTEPTDPPSWVYVMHSPKGTYVIVGPEDQRGSASGVFVEDIDGATLSDLHFSFADESVGLMHAQVGGMPNHLTAATARAFEILAPLSAAIQSMIPENRGVCLILGGLYVTLPVSAALCVDDSVHYPFVVVVPSRTHTVSRRYSLPLDTEFSATAMSVQTTSWIPDMPVLTYPDSEINSLDHFLSTAGAQVSVVNQASVADFAAALPQSNLIHFSGHSIATVFEPEFASMLFEDGPWAVTFILAHKPIRNLLLATISSCQSGHQSTTVLADEFLGINTALLYRGCRITLSTLWPIFDVVSYIVTSRFYSELTHEAEVHIESLFESLSRTQIWVRTSTAGEISDFLRTNGLDVPAMLENSSAEAILFDHPRVWAAYYLSSRCL</sequence>
<proteinExistence type="predicted"/>
<dbReference type="Pfam" id="PF12770">
    <property type="entry name" value="CHAT"/>
    <property type="match status" value="1"/>
</dbReference>
<feature type="domain" description="CHAT" evidence="1">
    <location>
        <begin position="589"/>
        <end position="822"/>
    </location>
</feature>